<organism evidence="1 2">
    <name type="scientific">Salibaculum griseiflavum</name>
    <dbReference type="NCBI Taxonomy" id="1914409"/>
    <lineage>
        <taxon>Bacteria</taxon>
        <taxon>Pseudomonadati</taxon>
        <taxon>Pseudomonadota</taxon>
        <taxon>Alphaproteobacteria</taxon>
        <taxon>Rhodobacterales</taxon>
        <taxon>Roseobacteraceae</taxon>
        <taxon>Salibaculum</taxon>
    </lineage>
</organism>
<evidence type="ECO:0000313" key="1">
    <source>
        <dbReference type="EMBL" id="PWG17800.1"/>
    </source>
</evidence>
<protein>
    <submittedName>
        <fullName evidence="1">Uncharacterized protein</fullName>
    </submittedName>
</protein>
<dbReference type="EMBL" id="QETF01000003">
    <property type="protein sequence ID" value="PWG17800.1"/>
    <property type="molecule type" value="Genomic_DNA"/>
</dbReference>
<sequence length="83" mass="9528">MFNPEGFYSLCCKPVSRFTIEAREMLWLRAFKFLILVLDDLWIAIWHRIFLLLKYNAKKPLGAVASDALSKGKRSALLIVVVA</sequence>
<comment type="caution">
    <text evidence="1">The sequence shown here is derived from an EMBL/GenBank/DDBJ whole genome shotgun (WGS) entry which is preliminary data.</text>
</comment>
<dbReference type="AlphaFoldDB" id="A0A2V1P7M0"/>
<gene>
    <name evidence="1" type="ORF">DFK10_03505</name>
</gene>
<dbReference type="Proteomes" id="UP000245293">
    <property type="component" value="Unassembled WGS sequence"/>
</dbReference>
<keyword evidence="2" id="KW-1185">Reference proteome</keyword>
<proteinExistence type="predicted"/>
<reference evidence="2" key="1">
    <citation type="submission" date="2018-05" db="EMBL/GenBank/DDBJ databases">
        <authorList>
            <person name="Du Z."/>
            <person name="Wang X."/>
        </authorList>
    </citation>
    <scope>NUCLEOTIDE SEQUENCE [LARGE SCALE GENOMIC DNA]</scope>
    <source>
        <strain evidence="2">WDS4C29</strain>
    </source>
</reference>
<evidence type="ECO:0000313" key="2">
    <source>
        <dbReference type="Proteomes" id="UP000245293"/>
    </source>
</evidence>
<accession>A0A2V1P7M0</accession>
<name>A0A2V1P7M0_9RHOB</name>